<evidence type="ECO:0000259" key="1">
    <source>
        <dbReference type="Pfam" id="PF03354"/>
    </source>
</evidence>
<gene>
    <name evidence="3" type="ORF">MYXE_19420</name>
</gene>
<feature type="domain" description="Terminase large subunit-like ATPase" evidence="1">
    <location>
        <begin position="97"/>
        <end position="274"/>
    </location>
</feature>
<reference evidence="3 4" key="1">
    <citation type="submission" date="2019-12" db="EMBL/GenBank/DDBJ databases">
        <title>Complete genome sequence of Mycolicibacterium xenopi str. JCM15661T.</title>
        <authorList>
            <person name="Yoshida M."/>
            <person name="Fukano H."/>
            <person name="Asakura T."/>
            <person name="Hoshino Y."/>
        </authorList>
    </citation>
    <scope>NUCLEOTIDE SEQUENCE [LARGE SCALE GENOMIC DNA]</scope>
    <source>
        <strain evidence="3 4">JCM 15661T</strain>
    </source>
</reference>
<dbReference type="RefSeq" id="WP_085193421.1">
    <property type="nucleotide sequence ID" value="NZ_AP022314.1"/>
</dbReference>
<dbReference type="Pfam" id="PF20441">
    <property type="entry name" value="TerL_nuclease"/>
    <property type="match status" value="1"/>
</dbReference>
<sequence length="581" mass="64157">MTARATRSRAAKKPVRRRGWADADLERLKLSPEVAWYLESRGYRPPTCPPLIKTPEPRNVRGAVFDPGRVDHVIASFRRLRHTKGRFAGQPFEPDCWQVAYYLAPVFGWVAKSRDSGEYARIITTAWVELPRKNGKTQTASGTALYLTGADNEPGAQVVCAATNKDQAKFAFDPMKQTVRGSPALTKHFDAFQSKIIHKASGSVFEPVANVGDAQHGRDLHGGIIDEVHLHKTNDLIEAIETGTGSRIQPLILFITTADAGRRHTPYDEKRTRIEKLARGVLKDPTTYGVVFAAEPGDDPFAESTWKKANPGYGISPTKRFMQTAANKAKDSPAELASFLRLHLGIRTKQQTRFLDLGAWDNNASIVDMSRLKGRRCFGGLDLGSTSDLTALAWVFPDEAGCFDVLLRCWAPEDSIENLDSRTAGAASVWVKQGWLATTPGNVTDYDFIEEQINRDRDEFLVQEIAYDRWNAQQLVNDLMADGAPMITMGQGFASMSAPTKDLQRLILTGTPENPVIRHGGNPLLRWMVDNFAVAMDPAGNVKPDKVNAGDKIDGVVALIMALSRAIANQPQETEVWGMLM</sequence>
<dbReference type="PANTHER" id="PTHR41287">
    <property type="match status" value="1"/>
</dbReference>
<dbReference type="InterPro" id="IPR005021">
    <property type="entry name" value="Terminase_largesu-like"/>
</dbReference>
<dbReference type="InterPro" id="IPR027417">
    <property type="entry name" value="P-loop_NTPase"/>
</dbReference>
<dbReference type="InterPro" id="IPR046462">
    <property type="entry name" value="TerL_nuclease"/>
</dbReference>
<dbReference type="Pfam" id="PF03354">
    <property type="entry name" value="TerL_ATPase"/>
    <property type="match status" value="1"/>
</dbReference>
<evidence type="ECO:0000313" key="3">
    <source>
        <dbReference type="EMBL" id="BBU22152.1"/>
    </source>
</evidence>
<dbReference type="Gene3D" id="3.40.50.300">
    <property type="entry name" value="P-loop containing nucleotide triphosphate hydrolases"/>
    <property type="match status" value="1"/>
</dbReference>
<feature type="domain" description="Terminase large subunit-like endonuclease" evidence="2">
    <location>
        <begin position="288"/>
        <end position="568"/>
    </location>
</feature>
<protein>
    <submittedName>
        <fullName evidence="3">Terminase</fullName>
    </submittedName>
</protein>
<dbReference type="Proteomes" id="UP000464624">
    <property type="component" value="Chromosome"/>
</dbReference>
<dbReference type="EMBL" id="AP022314">
    <property type="protein sequence ID" value="BBU22152.1"/>
    <property type="molecule type" value="Genomic_DNA"/>
</dbReference>
<evidence type="ECO:0000313" key="4">
    <source>
        <dbReference type="Proteomes" id="UP000464624"/>
    </source>
</evidence>
<dbReference type="GO" id="GO:0004519">
    <property type="term" value="F:endonuclease activity"/>
    <property type="evidence" value="ECO:0007669"/>
    <property type="project" value="InterPro"/>
</dbReference>
<dbReference type="PANTHER" id="PTHR41287:SF1">
    <property type="entry name" value="PROTEIN YMFN"/>
    <property type="match status" value="1"/>
</dbReference>
<evidence type="ECO:0000259" key="2">
    <source>
        <dbReference type="Pfam" id="PF20441"/>
    </source>
</evidence>
<organism evidence="3 4">
    <name type="scientific">Mycobacterium xenopi</name>
    <dbReference type="NCBI Taxonomy" id="1789"/>
    <lineage>
        <taxon>Bacteria</taxon>
        <taxon>Bacillati</taxon>
        <taxon>Actinomycetota</taxon>
        <taxon>Actinomycetes</taxon>
        <taxon>Mycobacteriales</taxon>
        <taxon>Mycobacteriaceae</taxon>
        <taxon>Mycobacterium</taxon>
    </lineage>
</organism>
<proteinExistence type="predicted"/>
<dbReference type="InterPro" id="IPR046461">
    <property type="entry name" value="TerL_ATPase"/>
</dbReference>
<dbReference type="AlphaFoldDB" id="A0AAD1GZP5"/>
<accession>A0AAD1GZP5</accession>
<dbReference type="KEGG" id="mxe:MYXE_19420"/>
<name>A0AAD1GZP5_MYCXE</name>